<dbReference type="Proteomes" id="UP000319619">
    <property type="component" value="Unassembled WGS sequence"/>
</dbReference>
<dbReference type="Gene3D" id="3.30.1540.10">
    <property type="entry name" value="formyl-coa transferase, domain 3"/>
    <property type="match status" value="1"/>
</dbReference>
<evidence type="ECO:0000256" key="1">
    <source>
        <dbReference type="ARBA" id="ARBA00022679"/>
    </source>
</evidence>
<dbReference type="InterPro" id="IPR050483">
    <property type="entry name" value="CoA-transferase_III_domain"/>
</dbReference>
<gene>
    <name evidence="2" type="ORF">CEE37_06715</name>
</gene>
<evidence type="ECO:0000313" key="3">
    <source>
        <dbReference type="Proteomes" id="UP000319619"/>
    </source>
</evidence>
<dbReference type="PANTHER" id="PTHR48207:SF3">
    <property type="entry name" value="SUCCINATE--HYDROXYMETHYLGLUTARATE COA-TRANSFERASE"/>
    <property type="match status" value="1"/>
</dbReference>
<dbReference type="InterPro" id="IPR044855">
    <property type="entry name" value="CoA-Trfase_III_dom3_sf"/>
</dbReference>
<keyword evidence="1" id="KW-0808">Transferase</keyword>
<dbReference type="PANTHER" id="PTHR48207">
    <property type="entry name" value="SUCCINATE--HYDROXYMETHYLGLUTARATE COA-TRANSFERASE"/>
    <property type="match status" value="1"/>
</dbReference>
<proteinExistence type="predicted"/>
<dbReference type="InterPro" id="IPR023606">
    <property type="entry name" value="CoA-Trfase_III_dom_1_sf"/>
</dbReference>
<dbReference type="InterPro" id="IPR003673">
    <property type="entry name" value="CoA-Trfase_fam_III"/>
</dbReference>
<dbReference type="SUPFAM" id="SSF89796">
    <property type="entry name" value="CoA-transferase family III (CaiB/BaiF)"/>
    <property type="match status" value="1"/>
</dbReference>
<dbReference type="AlphaFoldDB" id="A0A532V0B5"/>
<dbReference type="Pfam" id="PF02515">
    <property type="entry name" value="CoA_transf_3"/>
    <property type="match status" value="1"/>
</dbReference>
<sequence length="390" mass="43320">MNMKKGLLSGTIILDLTQMLSGPYTSLLLADLGARIIKIEDPAKGDRIRGMGPHFNHGESAYFLNINRSKESVCIDLRQEKDREIFYRLVKKADVVLDNFRPRVLKKLGLEYETLKQCNQSIIHLSLSAYGQSGPYREAPAFDLTLQAISGAMSVTGEPGRDPVRMGLPMGDLAGGTVAAMAISAALYHREKTGEGSRIDLSLMDCMVSLLTYMAGYYWHSGVIPGPIGSGHQSVVPYQAFRTKTIHIIIAVFVEKFWQALCDVLDLSGIAEDPRFNSNLQRLKHKDVLIPILQDRFLEKSGEEWLEKLTEAEVPSAPVNTLDRVLSDPQVLHRGMVAEVEHSKCGELKILGNPVIVEGMDRSYQPAPLLGEHTEDVLREFLGDDWKSSD</sequence>
<evidence type="ECO:0008006" key="4">
    <source>
        <dbReference type="Google" id="ProtNLM"/>
    </source>
</evidence>
<reference evidence="2 3" key="1">
    <citation type="submission" date="2017-06" db="EMBL/GenBank/DDBJ databases">
        <title>Novel microbial phyla capable of carbon fixation and sulfur reduction in deep-sea sediments.</title>
        <authorList>
            <person name="Huang J."/>
            <person name="Baker B."/>
            <person name="Wang Y."/>
        </authorList>
    </citation>
    <scope>NUCLEOTIDE SEQUENCE [LARGE SCALE GENOMIC DNA]</scope>
    <source>
        <strain evidence="2">B3_LCP</strain>
    </source>
</reference>
<comment type="caution">
    <text evidence="2">The sequence shown here is derived from an EMBL/GenBank/DDBJ whole genome shotgun (WGS) entry which is preliminary data.</text>
</comment>
<name>A0A532V0B5_UNCL8</name>
<dbReference type="GO" id="GO:0008410">
    <property type="term" value="F:CoA-transferase activity"/>
    <property type="evidence" value="ECO:0007669"/>
    <property type="project" value="TreeGrafter"/>
</dbReference>
<dbReference type="Gene3D" id="3.40.50.10540">
    <property type="entry name" value="Crotonobetainyl-coa:carnitine coa-transferase, domain 1"/>
    <property type="match status" value="1"/>
</dbReference>
<accession>A0A532V0B5</accession>
<organism evidence="2 3">
    <name type="scientific">candidate division LCP-89 bacterium B3_LCP</name>
    <dbReference type="NCBI Taxonomy" id="2012998"/>
    <lineage>
        <taxon>Bacteria</taxon>
        <taxon>Pseudomonadati</taxon>
        <taxon>Bacteria division LCP-89</taxon>
    </lineage>
</organism>
<evidence type="ECO:0000313" key="2">
    <source>
        <dbReference type="EMBL" id="TKJ40650.1"/>
    </source>
</evidence>
<protein>
    <recommendedName>
        <fullName evidence="4">Formyl-CoA transferase</fullName>
    </recommendedName>
</protein>
<dbReference type="EMBL" id="NJBN01000004">
    <property type="protein sequence ID" value="TKJ40650.1"/>
    <property type="molecule type" value="Genomic_DNA"/>
</dbReference>